<dbReference type="Proteomes" id="UP000452141">
    <property type="component" value="Unassembled WGS sequence"/>
</dbReference>
<gene>
    <name evidence="2" type="ORF">FYJ61_03015</name>
</gene>
<organism evidence="2 3">
    <name type="scientific">Lactobacillus equicursoris</name>
    <dbReference type="NCBI Taxonomy" id="420645"/>
    <lineage>
        <taxon>Bacteria</taxon>
        <taxon>Bacillati</taxon>
        <taxon>Bacillota</taxon>
        <taxon>Bacilli</taxon>
        <taxon>Lactobacillales</taxon>
        <taxon>Lactobacillaceae</taxon>
        <taxon>Lactobacillus</taxon>
    </lineage>
</organism>
<dbReference type="RefSeq" id="WP_008459996.1">
    <property type="nucleotide sequence ID" value="NZ_JAQYBB010000068.1"/>
</dbReference>
<keyword evidence="1" id="KW-0472">Membrane</keyword>
<feature type="transmembrane region" description="Helical" evidence="1">
    <location>
        <begin position="138"/>
        <end position="161"/>
    </location>
</feature>
<accession>A0A844FM69</accession>
<feature type="transmembrane region" description="Helical" evidence="1">
    <location>
        <begin position="7"/>
        <end position="27"/>
    </location>
</feature>
<dbReference type="EMBL" id="VUMW01000005">
    <property type="protein sequence ID" value="MST79468.1"/>
    <property type="molecule type" value="Genomic_DNA"/>
</dbReference>
<evidence type="ECO:0000256" key="1">
    <source>
        <dbReference type="SAM" id="Phobius"/>
    </source>
</evidence>
<keyword evidence="1" id="KW-1133">Transmembrane helix</keyword>
<evidence type="ECO:0000313" key="2">
    <source>
        <dbReference type="EMBL" id="MST79468.1"/>
    </source>
</evidence>
<feature type="transmembrane region" description="Helical" evidence="1">
    <location>
        <begin position="73"/>
        <end position="92"/>
    </location>
</feature>
<dbReference type="AlphaFoldDB" id="A0A844FM69"/>
<feature type="transmembrane region" description="Helical" evidence="1">
    <location>
        <begin position="104"/>
        <end position="126"/>
    </location>
</feature>
<comment type="caution">
    <text evidence="2">The sequence shown here is derived from an EMBL/GenBank/DDBJ whole genome shotgun (WGS) entry which is preliminary data.</text>
</comment>
<sequence length="179" mass="20431">MRIFKQWILAIALYVALILDGVLSVYLQPILKYGNGKASLMLLPLAVLIINFEDERNPKEFWLALGAGLVADLYFYGIIGIYIVVLPALSAFGRWYARVSPELFVVRLIGTFLASCGASLYIWLVFRILTWTNQSFQAALPSVLYTGLWSVGITILTYWIWSKLARSYPFLIDLDNYRY</sequence>
<proteinExistence type="predicted"/>
<reference evidence="2 3" key="1">
    <citation type="submission" date="2019-08" db="EMBL/GenBank/DDBJ databases">
        <title>In-depth cultivation of the pig gut microbiome towards novel bacterial diversity and tailored functional studies.</title>
        <authorList>
            <person name="Wylensek D."/>
            <person name="Hitch T.C.A."/>
            <person name="Clavel T."/>
        </authorList>
    </citation>
    <scope>NUCLEOTIDE SEQUENCE [LARGE SCALE GENOMIC DNA]</scope>
    <source>
        <strain evidence="2 3">WCA-470BD-2E</strain>
    </source>
</reference>
<name>A0A844FM69_9LACO</name>
<evidence type="ECO:0000313" key="3">
    <source>
        <dbReference type="Proteomes" id="UP000452141"/>
    </source>
</evidence>
<keyword evidence="1" id="KW-0812">Transmembrane</keyword>
<protein>
    <submittedName>
        <fullName evidence="2">Rod shape-determining protein MreD</fullName>
    </submittedName>
</protein>